<dbReference type="Proteomes" id="UP001305779">
    <property type="component" value="Unassembled WGS sequence"/>
</dbReference>
<accession>A0ABR0E1R3</accession>
<feature type="domain" description="Enoyl reductase (ER)" evidence="1">
    <location>
        <begin position="8"/>
        <end position="324"/>
    </location>
</feature>
<gene>
    <name evidence="2" type="ORF">PRZ48_013692</name>
</gene>
<evidence type="ECO:0000313" key="2">
    <source>
        <dbReference type="EMBL" id="KAK4495361.1"/>
    </source>
</evidence>
<dbReference type="InterPro" id="IPR036291">
    <property type="entry name" value="NAD(P)-bd_dom_sf"/>
</dbReference>
<evidence type="ECO:0000259" key="1">
    <source>
        <dbReference type="SMART" id="SM00829"/>
    </source>
</evidence>
<dbReference type="Gene3D" id="3.90.180.10">
    <property type="entry name" value="Medium-chain alcohol dehydrogenases, catalytic domain"/>
    <property type="match status" value="1"/>
</dbReference>
<dbReference type="InterPro" id="IPR011032">
    <property type="entry name" value="GroES-like_sf"/>
</dbReference>
<comment type="caution">
    <text evidence="2">The sequence shown here is derived from an EMBL/GenBank/DDBJ whole genome shotgun (WGS) entry which is preliminary data.</text>
</comment>
<dbReference type="Pfam" id="PF13602">
    <property type="entry name" value="ADH_zinc_N_2"/>
    <property type="match status" value="1"/>
</dbReference>
<protein>
    <recommendedName>
        <fullName evidence="1">Enoyl reductase (ER) domain-containing protein</fullName>
    </recommendedName>
</protein>
<organism evidence="2 3">
    <name type="scientific">Zasmidium cellare</name>
    <name type="common">Wine cellar mold</name>
    <name type="synonym">Racodium cellare</name>
    <dbReference type="NCBI Taxonomy" id="395010"/>
    <lineage>
        <taxon>Eukaryota</taxon>
        <taxon>Fungi</taxon>
        <taxon>Dikarya</taxon>
        <taxon>Ascomycota</taxon>
        <taxon>Pezizomycotina</taxon>
        <taxon>Dothideomycetes</taxon>
        <taxon>Dothideomycetidae</taxon>
        <taxon>Mycosphaerellales</taxon>
        <taxon>Mycosphaerellaceae</taxon>
        <taxon>Zasmidium</taxon>
    </lineage>
</organism>
<dbReference type="InterPro" id="IPR052733">
    <property type="entry name" value="Chloroplast_QOR"/>
</dbReference>
<dbReference type="Gene3D" id="3.40.50.720">
    <property type="entry name" value="NAD(P)-binding Rossmann-like Domain"/>
    <property type="match status" value="1"/>
</dbReference>
<proteinExistence type="predicted"/>
<dbReference type="PANTHER" id="PTHR44013">
    <property type="entry name" value="ZINC-TYPE ALCOHOL DEHYDROGENASE-LIKE PROTEIN C16A3.02C"/>
    <property type="match status" value="1"/>
</dbReference>
<dbReference type="EMBL" id="JAXOVC010000012">
    <property type="protein sequence ID" value="KAK4495361.1"/>
    <property type="molecule type" value="Genomic_DNA"/>
</dbReference>
<name>A0ABR0E1R3_ZASCE</name>
<evidence type="ECO:0000313" key="3">
    <source>
        <dbReference type="Proteomes" id="UP001305779"/>
    </source>
</evidence>
<keyword evidence="3" id="KW-1185">Reference proteome</keyword>
<dbReference type="CDD" id="cd05289">
    <property type="entry name" value="MDR_like_2"/>
    <property type="match status" value="1"/>
</dbReference>
<sequence>MRAIIHVQSTQTLSLSNDEPLPSLPEGEYLLKNEAAGITNGELLWPRPPGLDRSYPCVEAAGVIIKGPSNGKFKAGDKVYHRVAYPRGGGGREYSTVTEEVLALRPRNVTAEEAASIPVSALTAWQGLFEQAGLKPNFNTATHPPKAQRPKIFVNGASSSAGNWFVQLAHAAGYHVAATCSTKNIPLVRSLGADEVVDYTATPLKSYFTTHPKFPLVFDCIGPKTAWHALAPHGRLYTIAPPGPFSDFASWNWDLPVPEDEGIEEGVHGRFFLMRADGEMLGRITELVEGGRCRGVVDGVWGMGEFEGAFGRAGGGRAVGRVVVRVSEE</sequence>
<reference evidence="2 3" key="1">
    <citation type="journal article" date="2023" name="G3 (Bethesda)">
        <title>A chromosome-level genome assembly of Zasmidium syzygii isolated from banana leaves.</title>
        <authorList>
            <person name="van Westerhoven A.C."/>
            <person name="Mehrabi R."/>
            <person name="Talebi R."/>
            <person name="Steentjes M.B.F."/>
            <person name="Corcolon B."/>
            <person name="Chong P.A."/>
            <person name="Kema G.H.J."/>
            <person name="Seidl M.F."/>
        </authorList>
    </citation>
    <scope>NUCLEOTIDE SEQUENCE [LARGE SCALE GENOMIC DNA]</scope>
    <source>
        <strain evidence="2 3">P124</strain>
    </source>
</reference>
<dbReference type="PANTHER" id="PTHR44013:SF5">
    <property type="entry name" value="OXIDOREDUCTASE, PUTATIVE (AFU_ORTHOLOGUE AFUA_5G01290)-RELATED"/>
    <property type="match status" value="1"/>
</dbReference>
<dbReference type="SMART" id="SM00829">
    <property type="entry name" value="PKS_ER"/>
    <property type="match status" value="1"/>
</dbReference>
<dbReference type="SUPFAM" id="SSF51735">
    <property type="entry name" value="NAD(P)-binding Rossmann-fold domains"/>
    <property type="match status" value="1"/>
</dbReference>
<dbReference type="SUPFAM" id="SSF50129">
    <property type="entry name" value="GroES-like"/>
    <property type="match status" value="1"/>
</dbReference>
<dbReference type="InterPro" id="IPR020843">
    <property type="entry name" value="ER"/>
</dbReference>